<feature type="compositionally biased region" description="Basic residues" evidence="1">
    <location>
        <begin position="1"/>
        <end position="10"/>
    </location>
</feature>
<organism evidence="2">
    <name type="scientific">uncultured marine group III euryarchaeote AD1000-40-D7</name>
    <dbReference type="NCBI Taxonomy" id="526640"/>
    <lineage>
        <taxon>Archaea</taxon>
        <taxon>Methanobacteriati</taxon>
        <taxon>Thermoplasmatota</taxon>
        <taxon>Thermoplasmata</taxon>
        <taxon>Candidatus Thermoprofundales</taxon>
        <taxon>environmental samples</taxon>
    </lineage>
</organism>
<evidence type="ECO:0000256" key="1">
    <source>
        <dbReference type="SAM" id="MobiDB-lite"/>
    </source>
</evidence>
<proteinExistence type="predicted"/>
<name>B3V623_9ARCH</name>
<dbReference type="EMBL" id="EU686628">
    <property type="protein sequence ID" value="ACF09747.1"/>
    <property type="molecule type" value="Genomic_DNA"/>
</dbReference>
<protein>
    <submittedName>
        <fullName evidence="2">Uncharacterized protein</fullName>
    </submittedName>
</protein>
<feature type="region of interest" description="Disordered" evidence="1">
    <location>
        <begin position="1"/>
        <end position="23"/>
    </location>
</feature>
<sequence>MKKRKTRLRGTKTAAKSEQKKLRERIDKIKERPELLLPRTKEGSTAHDIYAKVLKDLELAKEQYLNPPSFFSGILGPKPRDTMAKAYAASLTIIDSGAPVMAIARFPHGEVNYVMRGSGISKEKLIGIQNYHHRLWSRFAHLDYVKKYKLYIYALEKGLTCSGTEPQYPTQLWNEVCSSLKLKESKETLFGMSVFCGSIQKSVTIPYKRLMKSKENSYSHFLKHQIAFDQDADFILSIHTSLSNLFSDIPITIFDDYKKGIQGDSDLWESVINFQKKKIMDLDEQVFIISNNPISKEELIKKIGHNKIDEAIIDDILVDYTESIILDNITLSSFTEYTWKAVGQDIAEKFEPNSSRLYNGANSLEILRNLYNRVVKDSLTSEYPKFRSLAEPLQLLDKVVRLLKSGDKNRAIKKIESLSSNNNMTKSLSWSVLMCLNATSSRAWKYSKEEQALGKTLQSLVQSLIDSKPSKYLGLLEDISTRIGLGNKLEVI</sequence>
<evidence type="ECO:0000313" key="2">
    <source>
        <dbReference type="EMBL" id="ACF09747.1"/>
    </source>
</evidence>
<reference evidence="2" key="1">
    <citation type="journal article" date="2008" name="ISME J.">
        <title>Hindsight in the relative abundance, metabolic potential and genome dynamics of uncultivated marine archaea from comparative metagenomic analyses of bathypelagic plankton of different oceanic regions.</title>
        <authorList>
            <person name="Martin-Cuadrado A.B."/>
            <person name="Rodriguez-Valera F."/>
            <person name="Moreira D."/>
            <person name="Alba J.C."/>
            <person name="Ivars-Martinez E."/>
            <person name="Henn M.R."/>
            <person name="Talla E."/>
            <person name="Lopez-Garcia P."/>
        </authorList>
    </citation>
    <scope>NUCLEOTIDE SEQUENCE</scope>
</reference>
<dbReference type="AlphaFoldDB" id="B3V623"/>
<accession>B3V623</accession>